<dbReference type="Proteomes" id="UP000057043">
    <property type="component" value="Unassembled WGS sequence"/>
</dbReference>
<reference evidence="2" key="1">
    <citation type="journal article" date="2015" name="MBio">
        <title>Genome-resolved metagenomic analysis reveals roles for candidate phyla and other microbial community members in biogeochemical transformations in oil reservoirs.</title>
        <authorList>
            <person name="Hu P."/>
            <person name="Tom L."/>
            <person name="Singh A."/>
            <person name="Thomas B.C."/>
            <person name="Baker B.J."/>
            <person name="Piceno Y.M."/>
            <person name="Andersen G.L."/>
            <person name="Banfield J.F."/>
        </authorList>
    </citation>
    <scope>NUCLEOTIDE SEQUENCE [LARGE SCALE GENOMIC DNA]</scope>
    <source>
        <strain evidence="2">56_747</strain>
    </source>
</reference>
<dbReference type="PANTHER" id="PTHR42754:SF1">
    <property type="entry name" value="LIPOPROTEIN"/>
    <property type="match status" value="1"/>
</dbReference>
<evidence type="ECO:0000313" key="1">
    <source>
        <dbReference type="EMBL" id="KUK45084.1"/>
    </source>
</evidence>
<comment type="caution">
    <text evidence="1">The sequence shown here is derived from an EMBL/GenBank/DDBJ whole genome shotgun (WGS) entry which is preliminary data.</text>
</comment>
<dbReference type="PATRIC" id="fig|301375.6.peg.1832"/>
<dbReference type="SUPFAM" id="SSF50998">
    <property type="entry name" value="Quinoprotein alcohol dehydrogenase-like"/>
    <property type="match status" value="1"/>
</dbReference>
<proteinExistence type="predicted"/>
<protein>
    <submittedName>
        <fullName evidence="1">Uncharacterized protein</fullName>
    </submittedName>
</protein>
<evidence type="ECO:0000313" key="2">
    <source>
        <dbReference type="EMBL" id="KUK97440.1"/>
    </source>
</evidence>
<sequence length="413" mass="44324">MIKKVLAVLMALVALCAFAVAEETADDWVKTGDEPSVGDSPEEMWNKTYGGTGNDLASEVHVTKDGGYVIIGVTESYGAGDGDAWLIKTDSEGNEEWNKTFGGPVYDNGQSVQETSDDGYVLVGRTESYGAGCDLWLIKTDSEGNEKWSKTFGGPGFDGGWSVQETKDGDYIITGETESYGAGNFDLWLIKTDSSGNEIWNKTFGGPLVDWGNMVHETRDGGYIISGETESYGAGGLDIWLIKTDLEGNEEWNRTFGGPSSDSCRSVIETRDAGYMIAGGTHSYGAGGSDLWVVKTDSEGKEEWNRTFGEPEQDMGPLGGELGNDQGLAVQQTSDGGYIIAGYTSSYGAFPGDLWIIKMNSESVLEWDMTSGRRGTDEGASVQETSDGEYIVAGDTTRGDAGGWDILLVKLKK</sequence>
<dbReference type="PANTHER" id="PTHR42754">
    <property type="entry name" value="ENDOGLUCANASE"/>
    <property type="match status" value="1"/>
</dbReference>
<evidence type="ECO:0000313" key="4">
    <source>
        <dbReference type="Proteomes" id="UP000057043"/>
    </source>
</evidence>
<dbReference type="Proteomes" id="UP000053961">
    <property type="component" value="Unassembled WGS sequence"/>
</dbReference>
<name>A0A101FVC1_9EURY</name>
<organism evidence="1 4">
    <name type="scientific">Methanothrix harundinacea</name>
    <dbReference type="NCBI Taxonomy" id="301375"/>
    <lineage>
        <taxon>Archaea</taxon>
        <taxon>Methanobacteriati</taxon>
        <taxon>Methanobacteriota</taxon>
        <taxon>Stenosarchaea group</taxon>
        <taxon>Methanomicrobia</taxon>
        <taxon>Methanotrichales</taxon>
        <taxon>Methanotrichaceae</taxon>
        <taxon>Methanothrix</taxon>
    </lineage>
</organism>
<gene>
    <name evidence="1" type="ORF">XD72_0488</name>
    <name evidence="2" type="ORF">XE07_0270</name>
</gene>
<dbReference type="AlphaFoldDB" id="A0A101FVC1"/>
<dbReference type="EMBL" id="LGFT01000008">
    <property type="protein sequence ID" value="KUK45084.1"/>
    <property type="molecule type" value="Genomic_DNA"/>
</dbReference>
<reference evidence="3 4" key="2">
    <citation type="journal article" date="2015" name="MBio">
        <title>Genome-Resolved Metagenomic Analysis Reveals Roles for Candidate Phyla and Other Microbial Community Members in Biogeochemical Transformations in Oil Reservoirs.</title>
        <authorList>
            <person name="Hu P."/>
            <person name="Tom L."/>
            <person name="Singh A."/>
            <person name="Thomas B.C."/>
            <person name="Baker B.J."/>
            <person name="Piceno Y.M."/>
            <person name="Andersen G.L."/>
            <person name="Banfield J.F."/>
        </authorList>
    </citation>
    <scope>NUCLEOTIDE SEQUENCE [LARGE SCALE GENOMIC DNA]</scope>
    <source>
        <strain evidence="1">57_489</strain>
    </source>
</reference>
<evidence type="ECO:0000313" key="3">
    <source>
        <dbReference type="Proteomes" id="UP000053961"/>
    </source>
</evidence>
<dbReference type="InterPro" id="IPR011047">
    <property type="entry name" value="Quinoprotein_ADH-like_sf"/>
</dbReference>
<accession>A0A101FVC1</accession>
<dbReference type="EMBL" id="LGHB01000002">
    <property type="protein sequence ID" value="KUK97440.1"/>
    <property type="molecule type" value="Genomic_DNA"/>
</dbReference>